<comment type="caution">
    <text evidence="1">The sequence shown here is derived from an EMBL/GenBank/DDBJ whole genome shotgun (WGS) entry which is preliminary data.</text>
</comment>
<dbReference type="Proteomes" id="UP001642360">
    <property type="component" value="Unassembled WGS sequence"/>
</dbReference>
<protein>
    <submittedName>
        <fullName evidence="1">Uncharacterized protein</fullName>
    </submittedName>
</protein>
<evidence type="ECO:0000313" key="1">
    <source>
        <dbReference type="EMBL" id="CAK9176217.1"/>
    </source>
</evidence>
<evidence type="ECO:0000313" key="2">
    <source>
        <dbReference type="Proteomes" id="UP001642360"/>
    </source>
</evidence>
<sequence>MIMKKHYVYNQGKKFFSCLWFSTSPKLRAILGTDSGNQISLFQSTLMARLQRHGQTDIVVYNPFADGNHRIVSGCRLLGE</sequence>
<proteinExistence type="predicted"/>
<reference evidence="1 2" key="1">
    <citation type="submission" date="2024-02" db="EMBL/GenBank/DDBJ databases">
        <authorList>
            <person name="Vignale AGUSTIN F."/>
            <person name="Sosa J E."/>
            <person name="Modenutti C."/>
        </authorList>
    </citation>
    <scope>NUCLEOTIDE SEQUENCE [LARGE SCALE GENOMIC DNA]</scope>
</reference>
<keyword evidence="2" id="KW-1185">Reference proteome</keyword>
<name>A0ABC8U9A1_9AQUA</name>
<accession>A0ABC8U9A1</accession>
<dbReference type="AlphaFoldDB" id="A0ABC8U9A1"/>
<dbReference type="EMBL" id="CAUOFW020006780">
    <property type="protein sequence ID" value="CAK9176217.1"/>
    <property type="molecule type" value="Genomic_DNA"/>
</dbReference>
<gene>
    <name evidence="1" type="ORF">ILEXP_LOCUS46056</name>
</gene>
<organism evidence="1 2">
    <name type="scientific">Ilex paraguariensis</name>
    <name type="common">yerba mate</name>
    <dbReference type="NCBI Taxonomy" id="185542"/>
    <lineage>
        <taxon>Eukaryota</taxon>
        <taxon>Viridiplantae</taxon>
        <taxon>Streptophyta</taxon>
        <taxon>Embryophyta</taxon>
        <taxon>Tracheophyta</taxon>
        <taxon>Spermatophyta</taxon>
        <taxon>Magnoliopsida</taxon>
        <taxon>eudicotyledons</taxon>
        <taxon>Gunneridae</taxon>
        <taxon>Pentapetalae</taxon>
        <taxon>asterids</taxon>
        <taxon>campanulids</taxon>
        <taxon>Aquifoliales</taxon>
        <taxon>Aquifoliaceae</taxon>
        <taxon>Ilex</taxon>
    </lineage>
</organism>